<dbReference type="PANTHER" id="PTHR47019:SF1">
    <property type="entry name" value="LIPID II FLIPPASE MURJ"/>
    <property type="match status" value="1"/>
</dbReference>
<dbReference type="PANTHER" id="PTHR47019">
    <property type="entry name" value="LIPID II FLIPPASE MURJ"/>
    <property type="match status" value="1"/>
</dbReference>
<sequence length="514" mass="57295">MAKKRDKSIAIKVVELILAAFIVKGLGFVREMVLANYYGTSYVSDVFVAVQNIPAIIFTVFGTAVTTGFIPLYTEIKVKKNKELADRFANNVFNIFCFLSVFLTILGVLFSKQLVKLFAGGFQGETFILCNQFAKIIMPTCIAIILVYIYNAYLQIEGYFNQNSLMNVPYNLIQIAFIAIGFYVGNAYILAVGLLLASFGQFVYLRVLIKKKTDFRHRRVLNLRDTNIRQMLILVGPVFISTGVNQLNSIVDRSMASGLVEGSVSALNYSSEVANMVTQVVILSLTTILYPKMTELFARNNKAEKNSFTLTYINVVSLLVLPLAALIFVFSKEIVQILFGRGAFNENTVLFVSRALKIYALGIVGASFRDVLNKVFYSMKDTKTPMINGTIAVAVNIGLNILLVKKFEYLGLALATSVSATVCTILLLIQMCKKMDGFKYRKAIRTFMKAFLAMTCMCAGIEGIMPFFDSLNDLCRCFGGGIIGVVIYVCALLVFREQTIRQAINKVEKKFKRD</sequence>
<feature type="transmembrane region" description="Helical" evidence="8">
    <location>
        <begin position="9"/>
        <end position="29"/>
    </location>
</feature>
<keyword evidence="2 8" id="KW-1003">Cell membrane</keyword>
<evidence type="ECO:0000256" key="6">
    <source>
        <dbReference type="ARBA" id="ARBA00022989"/>
    </source>
</evidence>
<comment type="pathway">
    <text evidence="8">Cell wall biogenesis; peptidoglycan biosynthesis.</text>
</comment>
<feature type="transmembrane region" description="Helical" evidence="8">
    <location>
        <begin position="351"/>
        <end position="372"/>
    </location>
</feature>
<dbReference type="CDD" id="cd13123">
    <property type="entry name" value="MATE_MurJ_like"/>
    <property type="match status" value="1"/>
</dbReference>
<dbReference type="Pfam" id="PF03023">
    <property type="entry name" value="MurJ"/>
    <property type="match status" value="1"/>
</dbReference>
<feature type="transmembrane region" description="Helical" evidence="8">
    <location>
        <begin position="132"/>
        <end position="153"/>
    </location>
</feature>
<comment type="caution">
    <text evidence="10">The sequence shown here is derived from an EMBL/GenBank/DDBJ whole genome shotgun (WGS) entry which is preliminary data.</text>
</comment>
<comment type="subcellular location">
    <subcellularLocation>
        <location evidence="1 8">Cell membrane</location>
        <topology evidence="1 8">Multi-pass membrane protein</topology>
    </subcellularLocation>
</comment>
<evidence type="ECO:0000256" key="4">
    <source>
        <dbReference type="ARBA" id="ARBA00022960"/>
    </source>
</evidence>
<dbReference type="HAMAP" id="MF_02078">
    <property type="entry name" value="MurJ_MviN"/>
    <property type="match status" value="1"/>
</dbReference>
<dbReference type="InterPro" id="IPR051050">
    <property type="entry name" value="Lipid_II_flippase_MurJ/MviN"/>
</dbReference>
<keyword evidence="6 8" id="KW-1133">Transmembrane helix</keyword>
<feature type="transmembrane region" description="Helical" evidence="8">
    <location>
        <begin position="49"/>
        <end position="72"/>
    </location>
</feature>
<dbReference type="PIRSF" id="PIRSF002869">
    <property type="entry name" value="MviN"/>
    <property type="match status" value="1"/>
</dbReference>
<dbReference type="RefSeq" id="WP_055247131.1">
    <property type="nucleotide sequence ID" value="NZ_BSCI01000005.1"/>
</dbReference>
<evidence type="ECO:0000256" key="8">
    <source>
        <dbReference type="HAMAP-Rule" id="MF_02078"/>
    </source>
</evidence>
<evidence type="ECO:0000256" key="3">
    <source>
        <dbReference type="ARBA" id="ARBA00022692"/>
    </source>
</evidence>
<keyword evidence="7 8" id="KW-0472">Membrane</keyword>
<dbReference type="GO" id="GO:0034204">
    <property type="term" value="P:lipid translocation"/>
    <property type="evidence" value="ECO:0007669"/>
    <property type="project" value="TreeGrafter"/>
</dbReference>
<keyword evidence="5 8" id="KW-0573">Peptidoglycan synthesis</keyword>
<feature type="transmembrane region" description="Helical" evidence="8">
    <location>
        <begin position="165"/>
        <end position="183"/>
    </location>
</feature>
<dbReference type="GO" id="GO:0008360">
    <property type="term" value="P:regulation of cell shape"/>
    <property type="evidence" value="ECO:0007669"/>
    <property type="project" value="UniProtKB-UniRule"/>
</dbReference>
<dbReference type="GO" id="GO:0009252">
    <property type="term" value="P:peptidoglycan biosynthetic process"/>
    <property type="evidence" value="ECO:0007669"/>
    <property type="project" value="UniProtKB-UniRule"/>
</dbReference>
<evidence type="ECO:0000256" key="7">
    <source>
        <dbReference type="ARBA" id="ARBA00023136"/>
    </source>
</evidence>
<dbReference type="GO" id="GO:0005886">
    <property type="term" value="C:plasma membrane"/>
    <property type="evidence" value="ECO:0007669"/>
    <property type="project" value="UniProtKB-SubCell"/>
</dbReference>
<dbReference type="NCBIfam" id="TIGR01695">
    <property type="entry name" value="murJ_mviN"/>
    <property type="match status" value="1"/>
</dbReference>
<evidence type="ECO:0000313" key="11">
    <source>
        <dbReference type="Proteomes" id="UP001145109"/>
    </source>
</evidence>
<evidence type="ECO:0000256" key="5">
    <source>
        <dbReference type="ARBA" id="ARBA00022984"/>
    </source>
</evidence>
<dbReference type="InterPro" id="IPR004268">
    <property type="entry name" value="MurJ"/>
</dbReference>
<protein>
    <recommendedName>
        <fullName evidence="8">Probable lipid II flippase MurJ</fullName>
    </recommendedName>
</protein>
<feature type="transmembrane region" description="Helical" evidence="8">
    <location>
        <begin position="92"/>
        <end position="112"/>
    </location>
</feature>
<evidence type="ECO:0000256" key="9">
    <source>
        <dbReference type="PIRNR" id="PIRNR002869"/>
    </source>
</evidence>
<proteinExistence type="inferred from homology"/>
<keyword evidence="8 9" id="KW-0813">Transport</keyword>
<evidence type="ECO:0000256" key="2">
    <source>
        <dbReference type="ARBA" id="ARBA00022475"/>
    </source>
</evidence>
<dbReference type="EMBL" id="BSCI01000005">
    <property type="protein sequence ID" value="GLG86416.1"/>
    <property type="molecule type" value="Genomic_DNA"/>
</dbReference>
<comment type="similarity">
    <text evidence="8 9">Belongs to the MurJ/MviN family.</text>
</comment>
<feature type="transmembrane region" description="Helical" evidence="8">
    <location>
        <begin position="311"/>
        <end position="331"/>
    </location>
</feature>
<dbReference type="AlphaFoldDB" id="A0AA37QGS7"/>
<evidence type="ECO:0000313" key="10">
    <source>
        <dbReference type="EMBL" id="GLG86416.1"/>
    </source>
</evidence>
<keyword evidence="8 9" id="KW-0961">Cell wall biogenesis/degradation</keyword>
<feature type="transmembrane region" description="Helical" evidence="8">
    <location>
        <begin position="384"/>
        <end position="403"/>
    </location>
</feature>
<comment type="function">
    <text evidence="8 9">Involved in peptidoglycan biosynthesis. Transports lipid-linked peptidoglycan precursors from the inner to the outer leaflet of the cytoplasmic membrane.</text>
</comment>
<dbReference type="PRINTS" id="PR01806">
    <property type="entry name" value="VIRFACTRMVIN"/>
</dbReference>
<evidence type="ECO:0000256" key="1">
    <source>
        <dbReference type="ARBA" id="ARBA00004651"/>
    </source>
</evidence>
<keyword evidence="4 8" id="KW-0133">Cell shape</keyword>
<reference evidence="10" key="2">
    <citation type="submission" date="2022-11" db="EMBL/GenBank/DDBJ databases">
        <title>Draft genome sequence of Coprococcus comes strain 31264.</title>
        <authorList>
            <person name="Hisatomi A."/>
            <person name="Ohkuma M."/>
            <person name="Sakamoto M."/>
        </authorList>
    </citation>
    <scope>NUCLEOTIDE SEQUENCE</scope>
    <source>
        <strain evidence="10">JCM 31264</strain>
    </source>
</reference>
<feature type="transmembrane region" description="Helical" evidence="8">
    <location>
        <begin position="474"/>
        <end position="495"/>
    </location>
</feature>
<dbReference type="GO" id="GO:0015648">
    <property type="term" value="F:lipid-linked peptidoglycan transporter activity"/>
    <property type="evidence" value="ECO:0007669"/>
    <property type="project" value="UniProtKB-UniRule"/>
</dbReference>
<feature type="transmembrane region" description="Helical" evidence="8">
    <location>
        <begin position="409"/>
        <end position="429"/>
    </location>
</feature>
<feature type="transmembrane region" description="Helical" evidence="8">
    <location>
        <begin position="189"/>
        <end position="209"/>
    </location>
</feature>
<keyword evidence="3 8" id="KW-0812">Transmembrane</keyword>
<gene>
    <name evidence="10" type="primary">mviN</name>
    <name evidence="8" type="synonym">murJ</name>
    <name evidence="10" type="ORF">comes_09610</name>
</gene>
<organism evidence="10 11">
    <name type="scientific">Coprococcus comes</name>
    <dbReference type="NCBI Taxonomy" id="410072"/>
    <lineage>
        <taxon>Bacteria</taxon>
        <taxon>Bacillati</taxon>
        <taxon>Bacillota</taxon>
        <taxon>Clostridia</taxon>
        <taxon>Lachnospirales</taxon>
        <taxon>Lachnospiraceae</taxon>
        <taxon>Coprococcus</taxon>
    </lineage>
</organism>
<dbReference type="GO" id="GO:0071555">
    <property type="term" value="P:cell wall organization"/>
    <property type="evidence" value="ECO:0007669"/>
    <property type="project" value="UniProtKB-UniRule"/>
</dbReference>
<feature type="transmembrane region" description="Helical" evidence="8">
    <location>
        <begin position="450"/>
        <end position="468"/>
    </location>
</feature>
<dbReference type="Proteomes" id="UP001145109">
    <property type="component" value="Unassembled WGS sequence"/>
</dbReference>
<reference evidence="10" key="1">
    <citation type="submission" date="2022-09" db="EMBL/GenBank/DDBJ databases">
        <title>Draft genome sequence of Coprococcus comes strain 31264.</title>
        <authorList>
            <person name="Atsushi H."/>
            <person name="Moriya O."/>
            <person name="Mitsuo S."/>
        </authorList>
    </citation>
    <scope>NUCLEOTIDE SEQUENCE</scope>
    <source>
        <strain evidence="10">JCM 31264</strain>
    </source>
</reference>
<accession>A0AA37QGS7</accession>
<name>A0AA37QGS7_9FIRM</name>